<feature type="binding site" evidence="6">
    <location>
        <begin position="290"/>
        <end position="297"/>
    </location>
    <ligand>
        <name>FAD</name>
        <dbReference type="ChEBI" id="CHEBI:57692"/>
    </ligand>
</feature>
<evidence type="ECO:0000256" key="8">
    <source>
        <dbReference type="RuleBase" id="RU367151"/>
    </source>
</evidence>
<dbReference type="Gene3D" id="3.40.50.620">
    <property type="entry name" value="HUPs"/>
    <property type="match status" value="1"/>
</dbReference>
<comment type="similarity">
    <text evidence="1 8">Belongs to the DNA photolyase class-1 family.</text>
</comment>
<dbReference type="PANTHER" id="PTHR11455">
    <property type="entry name" value="CRYPTOCHROME"/>
    <property type="match status" value="1"/>
</dbReference>
<dbReference type="GO" id="GO:0003677">
    <property type="term" value="F:DNA binding"/>
    <property type="evidence" value="ECO:0007669"/>
    <property type="project" value="TreeGrafter"/>
</dbReference>
<name>A0A1C9W494_9GAMM</name>
<feature type="binding site" evidence="6">
    <location>
        <begin position="387"/>
        <end position="389"/>
    </location>
    <ligand>
        <name>FAD</name>
        <dbReference type="ChEBI" id="CHEBI:57692"/>
    </ligand>
</feature>
<dbReference type="InterPro" id="IPR002081">
    <property type="entry name" value="Cryptochrome/DNA_photolyase_1"/>
</dbReference>
<dbReference type="RefSeq" id="WP_069946180.1">
    <property type="nucleotide sequence ID" value="NZ_CP014143.1"/>
</dbReference>
<dbReference type="PRINTS" id="PR00147">
    <property type="entry name" value="DNAPHOTLYASE"/>
</dbReference>
<dbReference type="InterPro" id="IPR014729">
    <property type="entry name" value="Rossmann-like_a/b/a_fold"/>
</dbReference>
<dbReference type="GO" id="GO:0000719">
    <property type="term" value="P:photoreactive repair"/>
    <property type="evidence" value="ECO:0007669"/>
    <property type="project" value="TreeGrafter"/>
</dbReference>
<keyword evidence="11" id="KW-1185">Reference proteome</keyword>
<reference evidence="11" key="1">
    <citation type="submission" date="2016-01" db="EMBL/GenBank/DDBJ databases">
        <title>Complete genome sequence of Microbulbifer sp. CCB-MM1, a halophile isolated from Matang Mangrove Forest, Perak.</title>
        <authorList>
            <person name="Moh T.H."/>
            <person name="Dinesh B."/>
            <person name="Lau N.-S."/>
            <person name="Go F."/>
            <person name="Alexander Chong S.-C."/>
        </authorList>
    </citation>
    <scope>NUCLEOTIDE SEQUENCE [LARGE SCALE GENOMIC DNA]</scope>
    <source>
        <strain evidence="11">CCB-MM1</strain>
    </source>
</reference>
<dbReference type="SUPFAM" id="SSF52425">
    <property type="entry name" value="Cryptochrome/photolyase, N-terminal domain"/>
    <property type="match status" value="1"/>
</dbReference>
<feature type="domain" description="Photolyase/cryptochrome alpha/beta" evidence="9">
    <location>
        <begin position="1"/>
        <end position="134"/>
    </location>
</feature>
<dbReference type="SUPFAM" id="SSF48173">
    <property type="entry name" value="Cryptochrome/photolyase FAD-binding domain"/>
    <property type="match status" value="1"/>
</dbReference>
<evidence type="ECO:0000256" key="1">
    <source>
        <dbReference type="ARBA" id="ARBA00005862"/>
    </source>
</evidence>
<protein>
    <recommendedName>
        <fullName evidence="2 8">Cryptochrome DASH</fullName>
    </recommendedName>
</protein>
<organism evidence="10 11">
    <name type="scientific">Microbulbifer aggregans</name>
    <dbReference type="NCBI Taxonomy" id="1769779"/>
    <lineage>
        <taxon>Bacteria</taxon>
        <taxon>Pseudomonadati</taxon>
        <taxon>Pseudomonadota</taxon>
        <taxon>Gammaproteobacteria</taxon>
        <taxon>Cellvibrionales</taxon>
        <taxon>Microbulbiferaceae</taxon>
        <taxon>Microbulbifer</taxon>
    </lineage>
</organism>
<keyword evidence="3 6" id="KW-0285">Flavoprotein</keyword>
<evidence type="ECO:0000256" key="5">
    <source>
        <dbReference type="ARBA" id="ARBA00022991"/>
    </source>
</evidence>
<dbReference type="GO" id="GO:0071949">
    <property type="term" value="F:FAD binding"/>
    <property type="evidence" value="ECO:0007669"/>
    <property type="project" value="TreeGrafter"/>
</dbReference>
<dbReference type="InterPro" id="IPR036155">
    <property type="entry name" value="Crypto/Photolyase_N_sf"/>
</dbReference>
<feature type="site" description="Electron transfer via tryptophanyl radical" evidence="7">
    <location>
        <position position="397"/>
    </location>
</feature>
<dbReference type="Pfam" id="PF03441">
    <property type="entry name" value="FAD_binding_7"/>
    <property type="match status" value="1"/>
</dbReference>
<comment type="cofactor">
    <cofactor evidence="6 8">
        <name>FAD</name>
        <dbReference type="ChEBI" id="CHEBI:57692"/>
    </cofactor>
    <text evidence="6 8">Binds 1 FAD per subunit.</text>
</comment>
<keyword evidence="5 8" id="KW-0157">Chromophore</keyword>
<dbReference type="STRING" id="1769779.AUP74_00509"/>
<dbReference type="AlphaFoldDB" id="A0A1C9W494"/>
<dbReference type="NCBIfam" id="TIGR02765">
    <property type="entry name" value="crypto_DASH"/>
    <property type="match status" value="1"/>
</dbReference>
<feature type="binding site" evidence="6">
    <location>
        <begin position="250"/>
        <end position="254"/>
    </location>
    <ligand>
        <name>FAD</name>
        <dbReference type="ChEBI" id="CHEBI:57692"/>
    </ligand>
</feature>
<dbReference type="InterPro" id="IPR005101">
    <property type="entry name" value="Cryptochr/Photolyase_FAD-bd"/>
</dbReference>
<comment type="cofactor">
    <cofactor evidence="8">
        <name>(6R)-5,10-methylene-5,6,7,8-tetrahydrofolate</name>
        <dbReference type="ChEBI" id="CHEBI:15636"/>
    </cofactor>
    <text evidence="8">Binds 1 5,10-methenyltetrahydrofolate (MTHF) per subunit.</text>
</comment>
<evidence type="ECO:0000256" key="2">
    <source>
        <dbReference type="ARBA" id="ARBA00017881"/>
    </source>
</evidence>
<dbReference type="Pfam" id="PF00875">
    <property type="entry name" value="DNA_photolyase"/>
    <property type="match status" value="1"/>
</dbReference>
<sequence>MNLVWFRNDLRSSDNYSLVQACQNQGPVVALYCFDPRHYEKDHYGFVRTDKFRARFLIETIQTLRQQLAQLNIPLLVYQEKPEVILPKLVAALAIDSIYLQREWTRYEEQVLDSVRGTAGMNAVDFYQALDQFLLHPDDLPFADPDDIPRVFTGFRKRVEKELMVRKPLSPPLPRAPENLAAAETAPVPDPIPELTDLGLQHFTLDTRSAFPFKGGELAAQERIDHYFWLTENLKRYKHTRNGLVGTDYSSKLSPWLANGSLSARQVYWQVKEFERQVVANEDTYWLVFELLWRDFFKYVSLKYGDRIFQLGGILQKEYEWHRDPQELQRWIDGETEYDFVNANMREIAKTGWMSNRGRQNVASYFSRERQQDWRIGAAYFESLLLDYDVHSNYGNWMYNSGVGNDPRDRRFNIDSQAERYDPNHAFRNLWLKQPNG</sequence>
<proteinExistence type="inferred from homology"/>
<evidence type="ECO:0000313" key="11">
    <source>
        <dbReference type="Proteomes" id="UP000095672"/>
    </source>
</evidence>
<feature type="binding site" evidence="6">
    <location>
        <position position="237"/>
    </location>
    <ligand>
        <name>FAD</name>
        <dbReference type="ChEBI" id="CHEBI:57692"/>
    </ligand>
</feature>
<feature type="site" description="Electron transfer via tryptophanyl radical" evidence="7">
    <location>
        <position position="374"/>
    </location>
</feature>
<evidence type="ECO:0000259" key="9">
    <source>
        <dbReference type="PROSITE" id="PS51645"/>
    </source>
</evidence>
<evidence type="ECO:0000313" key="10">
    <source>
        <dbReference type="EMBL" id="AOS95979.1"/>
    </source>
</evidence>
<dbReference type="EMBL" id="CP014143">
    <property type="protein sequence ID" value="AOS95979.1"/>
    <property type="molecule type" value="Genomic_DNA"/>
</dbReference>
<dbReference type="Proteomes" id="UP000095672">
    <property type="component" value="Chromosome"/>
</dbReference>
<dbReference type="OrthoDB" id="9772484at2"/>
<dbReference type="PANTHER" id="PTHR11455:SF22">
    <property type="entry name" value="CRYPTOCHROME DASH"/>
    <property type="match status" value="1"/>
</dbReference>
<dbReference type="PROSITE" id="PS51645">
    <property type="entry name" value="PHR_CRY_ALPHA_BETA"/>
    <property type="match status" value="1"/>
</dbReference>
<feature type="site" description="Electron transfer via tryptophanyl radical" evidence="7">
    <location>
        <position position="321"/>
    </location>
</feature>
<evidence type="ECO:0000256" key="6">
    <source>
        <dbReference type="PIRSR" id="PIRSR602081-1"/>
    </source>
</evidence>
<evidence type="ECO:0000256" key="4">
    <source>
        <dbReference type="ARBA" id="ARBA00022827"/>
    </source>
</evidence>
<gene>
    <name evidence="10" type="primary">cry</name>
    <name evidence="10" type="ORF">AUP74_00509</name>
</gene>
<evidence type="ECO:0000256" key="7">
    <source>
        <dbReference type="PIRSR" id="PIRSR602081-2"/>
    </source>
</evidence>
<keyword evidence="4 6" id="KW-0274">FAD</keyword>
<evidence type="ECO:0000256" key="3">
    <source>
        <dbReference type="ARBA" id="ARBA00022630"/>
    </source>
</evidence>
<dbReference type="Gene3D" id="1.10.579.10">
    <property type="entry name" value="DNA Cyclobutane Dipyrimidine Photolyase, subunit A, domain 3"/>
    <property type="match status" value="1"/>
</dbReference>
<dbReference type="GO" id="GO:0003904">
    <property type="term" value="F:deoxyribodipyrimidine photo-lyase activity"/>
    <property type="evidence" value="ECO:0007669"/>
    <property type="project" value="TreeGrafter"/>
</dbReference>
<dbReference type="InterPro" id="IPR036134">
    <property type="entry name" value="Crypto/Photolyase_FAD-like_sf"/>
</dbReference>
<accession>A0A1C9W494</accession>
<dbReference type="KEGG" id="micc:AUP74_00509"/>
<comment type="function">
    <text evidence="8">May have a photoreceptor function.</text>
</comment>
<dbReference type="PATRIC" id="fig|1769779.3.peg.512"/>
<dbReference type="InterPro" id="IPR006050">
    <property type="entry name" value="DNA_photolyase_N"/>
</dbReference>
<dbReference type="InterPro" id="IPR014133">
    <property type="entry name" value="Cry_DASH"/>
</dbReference>
<dbReference type="Gene3D" id="1.25.40.80">
    <property type="match status" value="1"/>
</dbReference>